<dbReference type="SUPFAM" id="SSF81383">
    <property type="entry name" value="F-box domain"/>
    <property type="match status" value="1"/>
</dbReference>
<keyword evidence="3" id="KW-1185">Reference proteome</keyword>
<proteinExistence type="predicted"/>
<dbReference type="Pfam" id="PF12937">
    <property type="entry name" value="F-box-like"/>
    <property type="match status" value="1"/>
</dbReference>
<dbReference type="EMBL" id="JANIEX010000154">
    <property type="protein sequence ID" value="KAJ3572152.1"/>
    <property type="molecule type" value="Genomic_DNA"/>
</dbReference>
<protein>
    <recommendedName>
        <fullName evidence="1">F-box domain-containing protein</fullName>
    </recommendedName>
</protein>
<dbReference type="InterPro" id="IPR036047">
    <property type="entry name" value="F-box-like_dom_sf"/>
</dbReference>
<organism evidence="2 3">
    <name type="scientific">Leucocoprinus birnbaumii</name>
    <dbReference type="NCBI Taxonomy" id="56174"/>
    <lineage>
        <taxon>Eukaryota</taxon>
        <taxon>Fungi</taxon>
        <taxon>Dikarya</taxon>
        <taxon>Basidiomycota</taxon>
        <taxon>Agaricomycotina</taxon>
        <taxon>Agaricomycetes</taxon>
        <taxon>Agaricomycetidae</taxon>
        <taxon>Agaricales</taxon>
        <taxon>Agaricineae</taxon>
        <taxon>Agaricaceae</taxon>
        <taxon>Leucocoprinus</taxon>
    </lineage>
</organism>
<dbReference type="AlphaFoldDB" id="A0AAD5VXH7"/>
<name>A0AAD5VXH7_9AGAR</name>
<sequence length="477" mass="54097">MLLTLEPAPVWPLGQSSTCLTWQIPPSPRSDLKPSPLLNIPPELIHEIFIHLNYQALASVRLVCRVFYDVTTSRQFCHERIREVSSRPGVDTIGISLEDSPIEELTRWFLHRLRVRDQWLSPRPPRFRTRLINGTTSYVQTTVLSGGRWMLGLDFNGNIRVFDLDRVQSRPRLLFRTMKAREFPLTKVQTWVDEREKGQCFRVGVYNLECLPSMATRIHIYRVEVNGSGTDASLSASPVAFFPESHRQGPRFSLCFNQDYLLQTCLFFDGPVFDLTSTRVELRRYTEPQTTCELKLPVGYDPGLIQAVFLPHDRIAVIVPDSISVYNIEHPDESTLALTPLHTISATQSPTILSAPFIGQSEVHFITHCNNEIKKITFSHDSALAPTVTTLGELKFDRDDSEAYIKFGPSTALFLASDAQFKIATYSLDSSAPFARKSYVRSSHSLWHIQWIAAFDEASGRIVLECNGNDLLVLDLI</sequence>
<evidence type="ECO:0000259" key="1">
    <source>
        <dbReference type="PROSITE" id="PS50181"/>
    </source>
</evidence>
<gene>
    <name evidence="2" type="ORF">NP233_g3279</name>
</gene>
<dbReference type="Proteomes" id="UP001213000">
    <property type="component" value="Unassembled WGS sequence"/>
</dbReference>
<accession>A0AAD5VXH7</accession>
<dbReference type="PROSITE" id="PS50181">
    <property type="entry name" value="FBOX"/>
    <property type="match status" value="1"/>
</dbReference>
<dbReference type="SMART" id="SM00256">
    <property type="entry name" value="FBOX"/>
    <property type="match status" value="1"/>
</dbReference>
<evidence type="ECO:0000313" key="3">
    <source>
        <dbReference type="Proteomes" id="UP001213000"/>
    </source>
</evidence>
<comment type="caution">
    <text evidence="2">The sequence shown here is derived from an EMBL/GenBank/DDBJ whole genome shotgun (WGS) entry which is preliminary data.</text>
</comment>
<feature type="domain" description="F-box" evidence="1">
    <location>
        <begin position="34"/>
        <end position="84"/>
    </location>
</feature>
<evidence type="ECO:0000313" key="2">
    <source>
        <dbReference type="EMBL" id="KAJ3572152.1"/>
    </source>
</evidence>
<reference evidence="2" key="1">
    <citation type="submission" date="2022-07" db="EMBL/GenBank/DDBJ databases">
        <title>Genome Sequence of Leucocoprinus birnbaumii.</title>
        <authorList>
            <person name="Buettner E."/>
        </authorList>
    </citation>
    <scope>NUCLEOTIDE SEQUENCE</scope>
    <source>
        <strain evidence="2">VT141</strain>
    </source>
</reference>
<dbReference type="Gene3D" id="1.20.1280.50">
    <property type="match status" value="1"/>
</dbReference>
<dbReference type="InterPro" id="IPR001810">
    <property type="entry name" value="F-box_dom"/>
</dbReference>